<dbReference type="InterPro" id="IPR024411">
    <property type="entry name" value="Tail_terminator_phage"/>
</dbReference>
<sequence>MIDATEFVEALARYLDASGLARYVASGAYPPGDACAVTFAGLPTSPDAAVALTVYDEQYGRDDHNPDVFVQMRWRTAGTDPRTTDSVADAARRLLHDATHVQLPDGPRVLLCRRRIRGGTTPDSNSRYERADSYVFTLNPAPGGTP</sequence>
<protein>
    <submittedName>
        <fullName evidence="1">Uncharacterized protein</fullName>
    </submittedName>
</protein>
<evidence type="ECO:0000313" key="1">
    <source>
        <dbReference type="EMBL" id="MBH0778821.1"/>
    </source>
</evidence>
<name>A0A931N4Z8_9NOCA</name>
<comment type="caution">
    <text evidence="1">The sequence shown here is derived from an EMBL/GenBank/DDBJ whole genome shotgun (WGS) entry which is preliminary data.</text>
</comment>
<reference evidence="1" key="1">
    <citation type="submission" date="2020-11" db="EMBL/GenBank/DDBJ databases">
        <title>Nocardia NEAU-351.nov., a novel actinomycete isolated from the cow dung.</title>
        <authorList>
            <person name="Zhang X."/>
        </authorList>
    </citation>
    <scope>NUCLEOTIDE SEQUENCE</scope>
    <source>
        <strain evidence="1">NEAU-351</strain>
    </source>
</reference>
<dbReference type="Proteomes" id="UP000655751">
    <property type="component" value="Unassembled WGS sequence"/>
</dbReference>
<organism evidence="1 2">
    <name type="scientific">Nocardia bovistercoris</name>
    <dbReference type="NCBI Taxonomy" id="2785916"/>
    <lineage>
        <taxon>Bacteria</taxon>
        <taxon>Bacillati</taxon>
        <taxon>Actinomycetota</taxon>
        <taxon>Actinomycetes</taxon>
        <taxon>Mycobacteriales</taxon>
        <taxon>Nocardiaceae</taxon>
        <taxon>Nocardia</taxon>
    </lineage>
</organism>
<evidence type="ECO:0000313" key="2">
    <source>
        <dbReference type="Proteomes" id="UP000655751"/>
    </source>
</evidence>
<keyword evidence="2" id="KW-1185">Reference proteome</keyword>
<accession>A0A931N4Z8</accession>
<gene>
    <name evidence="1" type="ORF">IT779_21295</name>
</gene>
<dbReference type="AlphaFoldDB" id="A0A931N4Z8"/>
<dbReference type="Pfam" id="PF12691">
    <property type="entry name" value="Phage_tail_terminator_6"/>
    <property type="match status" value="1"/>
</dbReference>
<dbReference type="EMBL" id="JADMLG010000008">
    <property type="protein sequence ID" value="MBH0778821.1"/>
    <property type="molecule type" value="Genomic_DNA"/>
</dbReference>
<dbReference type="RefSeq" id="WP_196151115.1">
    <property type="nucleotide sequence ID" value="NZ_JADMLG010000008.1"/>
</dbReference>
<proteinExistence type="predicted"/>